<dbReference type="GO" id="GO:0060090">
    <property type="term" value="F:molecular adaptor activity"/>
    <property type="evidence" value="ECO:0007669"/>
    <property type="project" value="TreeGrafter"/>
</dbReference>
<feature type="domain" description="EH" evidence="2">
    <location>
        <begin position="136"/>
        <end position="199"/>
    </location>
</feature>
<dbReference type="GO" id="GO:0150007">
    <property type="term" value="P:clathrin-dependent synaptic vesicle endocytosis"/>
    <property type="evidence" value="ECO:0007669"/>
    <property type="project" value="TreeGrafter"/>
</dbReference>
<protein>
    <recommendedName>
        <fullName evidence="2">EH domain-containing protein</fullName>
    </recommendedName>
</protein>
<accession>A0A8S3HR53</accession>
<dbReference type="EMBL" id="CAJOBH010235915">
    <property type="protein sequence ID" value="CAF5090375.1"/>
    <property type="molecule type" value="Genomic_DNA"/>
</dbReference>
<evidence type="ECO:0000313" key="4">
    <source>
        <dbReference type="EMBL" id="CAF5187559.1"/>
    </source>
</evidence>
<reference evidence="4" key="1">
    <citation type="submission" date="2021-02" db="EMBL/GenBank/DDBJ databases">
        <authorList>
            <person name="Nowell W R."/>
        </authorList>
    </citation>
    <scope>NUCLEOTIDE SEQUENCE</scope>
</reference>
<keyword evidence="1" id="KW-0106">Calcium</keyword>
<dbReference type="Gene3D" id="1.10.268.20">
    <property type="match status" value="1"/>
</dbReference>
<dbReference type="InterPro" id="IPR011992">
    <property type="entry name" value="EF-hand-dom_pair"/>
</dbReference>
<dbReference type="CDD" id="cd00052">
    <property type="entry name" value="EH"/>
    <property type="match status" value="1"/>
</dbReference>
<evidence type="ECO:0000256" key="1">
    <source>
        <dbReference type="ARBA" id="ARBA00022837"/>
    </source>
</evidence>
<dbReference type="GO" id="GO:0005737">
    <property type="term" value="C:cytoplasm"/>
    <property type="evidence" value="ECO:0007669"/>
    <property type="project" value="TreeGrafter"/>
</dbReference>
<evidence type="ECO:0000313" key="3">
    <source>
        <dbReference type="EMBL" id="CAF5090375.1"/>
    </source>
</evidence>
<dbReference type="InterPro" id="IPR018247">
    <property type="entry name" value="EF_Hand_1_Ca_BS"/>
</dbReference>
<proteinExistence type="predicted"/>
<dbReference type="InterPro" id="IPR040990">
    <property type="entry name" value="DUF5600"/>
</dbReference>
<dbReference type="GO" id="GO:0097708">
    <property type="term" value="C:intracellular vesicle"/>
    <property type="evidence" value="ECO:0007669"/>
    <property type="project" value="TreeGrafter"/>
</dbReference>
<dbReference type="Proteomes" id="UP000681720">
    <property type="component" value="Unassembled WGS sequence"/>
</dbReference>
<dbReference type="Proteomes" id="UP000681967">
    <property type="component" value="Unassembled WGS sequence"/>
</dbReference>
<dbReference type="PROSITE" id="PS50031">
    <property type="entry name" value="EH"/>
    <property type="match status" value="1"/>
</dbReference>
<dbReference type="Pfam" id="PF18150">
    <property type="entry name" value="DUF5600"/>
    <property type="match status" value="1"/>
</dbReference>
<dbReference type="PROSITE" id="PS00018">
    <property type="entry name" value="EF_HAND_1"/>
    <property type="match status" value="1"/>
</dbReference>
<comment type="caution">
    <text evidence="4">The sequence shown here is derived from an EMBL/GenBank/DDBJ whole genome shotgun (WGS) entry which is preliminary data.</text>
</comment>
<name>A0A8S3HR53_9BILA</name>
<dbReference type="AlphaFoldDB" id="A0A8S3HR53"/>
<dbReference type="EMBL" id="CAJOBJ010334824">
    <property type="protein sequence ID" value="CAF5187559.1"/>
    <property type="molecule type" value="Genomic_DNA"/>
</dbReference>
<dbReference type="Pfam" id="PF12763">
    <property type="entry name" value="EH"/>
    <property type="match status" value="1"/>
</dbReference>
<dbReference type="SMART" id="SM00027">
    <property type="entry name" value="EH"/>
    <property type="match status" value="1"/>
</dbReference>
<gene>
    <name evidence="3" type="ORF">BYL167_LOCUS63085</name>
    <name evidence="4" type="ORF">GIL414_LOCUS71691</name>
</gene>
<dbReference type="PANTHER" id="PTHR11216:SF170">
    <property type="entry name" value="DYNAMIN ASSOCIATED PROTEIN 160, ISOFORM D"/>
    <property type="match status" value="1"/>
</dbReference>
<evidence type="ECO:0000313" key="5">
    <source>
        <dbReference type="Proteomes" id="UP000681720"/>
    </source>
</evidence>
<dbReference type="Gene3D" id="1.10.238.10">
    <property type="entry name" value="EF-hand"/>
    <property type="match status" value="1"/>
</dbReference>
<dbReference type="SUPFAM" id="SSF47473">
    <property type="entry name" value="EF-hand"/>
    <property type="match status" value="1"/>
</dbReference>
<dbReference type="PANTHER" id="PTHR11216">
    <property type="entry name" value="EH DOMAIN"/>
    <property type="match status" value="1"/>
</dbReference>
<sequence>MPSVFGKDSKRKELINNLHLVYEKIEREQSIPLGDFPKIERMQDILRNMDFTKFRPLDRRLIERIDKMLSEDVPRLMSMIPQEEHAYLQLNSQSESGNAPSGNTIFSDQQETPFSIGGIEGINAGIGEHEWIVERSKHEYDQVFVQLSPQNGKITGASAKQEMIKSKLPNNVLGRIWKLSDIDKDGMLDIDEWALSQHLGKNEWQSFMC</sequence>
<dbReference type="GO" id="GO:0042734">
    <property type="term" value="C:presynaptic membrane"/>
    <property type="evidence" value="ECO:0007669"/>
    <property type="project" value="TreeGrafter"/>
</dbReference>
<organism evidence="4 5">
    <name type="scientific">Rotaria magnacalcarata</name>
    <dbReference type="NCBI Taxonomy" id="392030"/>
    <lineage>
        <taxon>Eukaryota</taxon>
        <taxon>Metazoa</taxon>
        <taxon>Spiralia</taxon>
        <taxon>Gnathifera</taxon>
        <taxon>Rotifera</taxon>
        <taxon>Eurotatoria</taxon>
        <taxon>Bdelloidea</taxon>
        <taxon>Philodinida</taxon>
        <taxon>Philodinidae</taxon>
        <taxon>Rotaria</taxon>
    </lineage>
</organism>
<dbReference type="InterPro" id="IPR000261">
    <property type="entry name" value="EH_dom"/>
</dbReference>
<evidence type="ECO:0000259" key="2">
    <source>
        <dbReference type="PROSITE" id="PS50031"/>
    </source>
</evidence>